<evidence type="ECO:0000256" key="2">
    <source>
        <dbReference type="ARBA" id="ARBA00008520"/>
    </source>
</evidence>
<dbReference type="PANTHER" id="PTHR43649">
    <property type="entry name" value="ARABINOSE-BINDING PROTEIN-RELATED"/>
    <property type="match status" value="1"/>
</dbReference>
<dbReference type="Proteomes" id="UP000447876">
    <property type="component" value="Unassembled WGS sequence"/>
</dbReference>
<dbReference type="InterPro" id="IPR006059">
    <property type="entry name" value="SBP"/>
</dbReference>
<feature type="region of interest" description="Disordered" evidence="5">
    <location>
        <begin position="34"/>
        <end position="61"/>
    </location>
</feature>
<dbReference type="CDD" id="cd14748">
    <property type="entry name" value="PBP2_UgpB"/>
    <property type="match status" value="1"/>
</dbReference>
<evidence type="ECO:0000313" key="7">
    <source>
        <dbReference type="EMBL" id="MUG46456.1"/>
    </source>
</evidence>
<keyword evidence="4 6" id="KW-0732">Signal</keyword>
<reference evidence="7 8" key="1">
    <citation type="submission" date="2019-11" db="EMBL/GenBank/DDBJ databases">
        <title>Draft genome sequences of five Paenibacillus species of dairy origin.</title>
        <authorList>
            <person name="Olajide A.M."/>
            <person name="Chen S."/>
            <person name="Lapointe G."/>
        </authorList>
    </citation>
    <scope>NUCLEOTIDE SEQUENCE [LARGE SCALE GENOMIC DNA]</scope>
    <source>
        <strain evidence="7 8">12CR55</strain>
    </source>
</reference>
<dbReference type="Pfam" id="PF13416">
    <property type="entry name" value="SBP_bac_8"/>
    <property type="match status" value="1"/>
</dbReference>
<proteinExistence type="inferred from homology"/>
<feature type="signal peptide" evidence="6">
    <location>
        <begin position="1"/>
        <end position="26"/>
    </location>
</feature>
<evidence type="ECO:0000256" key="1">
    <source>
        <dbReference type="ARBA" id="ARBA00004196"/>
    </source>
</evidence>
<organism evidence="7 8">
    <name type="scientific">Paenibacillus woosongensis</name>
    <dbReference type="NCBI Taxonomy" id="307580"/>
    <lineage>
        <taxon>Bacteria</taxon>
        <taxon>Bacillati</taxon>
        <taxon>Bacillota</taxon>
        <taxon>Bacilli</taxon>
        <taxon>Bacillales</taxon>
        <taxon>Paenibacillaceae</taxon>
        <taxon>Paenibacillus</taxon>
    </lineage>
</organism>
<comment type="similarity">
    <text evidence="2">Belongs to the bacterial solute-binding protein 1 family.</text>
</comment>
<accession>A0A7X2Z2L8</accession>
<feature type="compositionally biased region" description="Low complexity" evidence="5">
    <location>
        <begin position="41"/>
        <end position="60"/>
    </location>
</feature>
<dbReference type="Gene3D" id="3.40.190.10">
    <property type="entry name" value="Periplasmic binding protein-like II"/>
    <property type="match status" value="2"/>
</dbReference>
<protein>
    <submittedName>
        <fullName evidence="7">Extracellular solute-binding protein</fullName>
    </submittedName>
</protein>
<evidence type="ECO:0000256" key="3">
    <source>
        <dbReference type="ARBA" id="ARBA00022448"/>
    </source>
</evidence>
<name>A0A7X2Z2L8_9BACL</name>
<evidence type="ECO:0000256" key="4">
    <source>
        <dbReference type="ARBA" id="ARBA00022729"/>
    </source>
</evidence>
<dbReference type="OrthoDB" id="9795467at2"/>
<evidence type="ECO:0000256" key="5">
    <source>
        <dbReference type="SAM" id="MobiDB-lite"/>
    </source>
</evidence>
<keyword evidence="3" id="KW-0813">Transport</keyword>
<gene>
    <name evidence="7" type="ORF">GNP95_15830</name>
</gene>
<dbReference type="PROSITE" id="PS51257">
    <property type="entry name" value="PROKAR_LIPOPROTEIN"/>
    <property type="match status" value="1"/>
</dbReference>
<dbReference type="AlphaFoldDB" id="A0A7X2Z2L8"/>
<dbReference type="GO" id="GO:0030313">
    <property type="term" value="C:cell envelope"/>
    <property type="evidence" value="ECO:0007669"/>
    <property type="project" value="UniProtKB-SubCell"/>
</dbReference>
<feature type="chain" id="PRO_5039656046" evidence="6">
    <location>
        <begin position="27"/>
        <end position="472"/>
    </location>
</feature>
<comment type="subcellular location">
    <subcellularLocation>
        <location evidence="1">Cell envelope</location>
    </subcellularLocation>
</comment>
<evidence type="ECO:0000313" key="8">
    <source>
        <dbReference type="Proteomes" id="UP000447876"/>
    </source>
</evidence>
<dbReference type="SUPFAM" id="SSF53850">
    <property type="entry name" value="Periplasmic binding protein-like II"/>
    <property type="match status" value="1"/>
</dbReference>
<dbReference type="InterPro" id="IPR050490">
    <property type="entry name" value="Bact_solute-bd_prot1"/>
</dbReference>
<evidence type="ECO:0000256" key="6">
    <source>
        <dbReference type="SAM" id="SignalP"/>
    </source>
</evidence>
<dbReference type="EMBL" id="WNZW01000006">
    <property type="protein sequence ID" value="MUG46456.1"/>
    <property type="molecule type" value="Genomic_DNA"/>
</dbReference>
<sequence>MKLKPFKLKRSFLLITILLLSMLASACGGAGGNSGTGTGGEASASNAAGSGDTASGTNSAPAGKTKVVWWHSMGGELGTAADQLVADFNASQDKVEVEAIFQGTYDESLNKMKASMDSKSGPSLIQVYEIGSRFMIDSGAITPVQQFIDAENYDLTHLEENIMNYYTFDGKQYSMPFNTSNPILYYNKDLFKAAGLDPDKAPATYEELKMAAEALSKNGAPASFAIYGWFMEQFFANQGAEYVDNGNGRTAAATQSLVNEEAGIKTLEWWKGLIDSQAAINLGRKTDDTKKAFVAGQVSMTLDSTAGLRGIVDSVGDKFEVGTAFLPKPDGSSDGGVIIGGASLWVLNNKPAEEQQAAWEFIKFLAEPQTQAKWHIATGYFPITKKAYDEQIVKDNLAKYPQFQTAVDQLHASKPSLATQGAVMGVFPEARQIVESAIEEALGGSKSTKQALDDAAKAITDKIGNYNKTVKK</sequence>
<dbReference type="RefSeq" id="WP_155611844.1">
    <property type="nucleotide sequence ID" value="NZ_WNZW01000006.1"/>
</dbReference>
<comment type="caution">
    <text evidence="7">The sequence shown here is derived from an EMBL/GenBank/DDBJ whole genome shotgun (WGS) entry which is preliminary data.</text>
</comment>
<dbReference type="PANTHER" id="PTHR43649:SF31">
    <property type="entry name" value="SN-GLYCEROL-3-PHOSPHATE-BINDING PERIPLASMIC PROTEIN UGPB"/>
    <property type="match status" value="1"/>
</dbReference>